<evidence type="ECO:0000313" key="1">
    <source>
        <dbReference type="EMBL" id="JAN91970.1"/>
    </source>
</evidence>
<protein>
    <submittedName>
        <fullName evidence="1">Uncharacterized protein</fullName>
    </submittedName>
</protein>
<name>A0A0N8DJG6_9CRUS</name>
<accession>A0A0N8DJG6</accession>
<proteinExistence type="predicted"/>
<reference evidence="1" key="1">
    <citation type="submission" date="2015-10" db="EMBL/GenBank/DDBJ databases">
        <title>EvidentialGene: Evidence-directed Construction of Complete mRNA Transcriptomes without Genomes.</title>
        <authorList>
            <person name="Gilbert D.G."/>
        </authorList>
    </citation>
    <scope>NUCLEOTIDE SEQUENCE</scope>
</reference>
<organism evidence="1">
    <name type="scientific">Daphnia magna</name>
    <dbReference type="NCBI Taxonomy" id="35525"/>
    <lineage>
        <taxon>Eukaryota</taxon>
        <taxon>Metazoa</taxon>
        <taxon>Ecdysozoa</taxon>
        <taxon>Arthropoda</taxon>
        <taxon>Crustacea</taxon>
        <taxon>Branchiopoda</taxon>
        <taxon>Diplostraca</taxon>
        <taxon>Cladocera</taxon>
        <taxon>Anomopoda</taxon>
        <taxon>Daphniidae</taxon>
        <taxon>Daphnia</taxon>
    </lineage>
</organism>
<dbReference type="EMBL" id="GDIQ01002767">
    <property type="protein sequence ID" value="JAN91970.1"/>
    <property type="molecule type" value="Transcribed_RNA"/>
</dbReference>
<dbReference type="AlphaFoldDB" id="A0A0N8DJG6"/>
<sequence length="68" mass="8077">MLNSCYNESYARDDTFLKVTLKTWYFSRLDIPSQFSGFPYNFCYGVREPSKFINCFVLHFTDFACAIF</sequence>